<accession>A0ABN9SVH2</accession>
<evidence type="ECO:0000256" key="1">
    <source>
        <dbReference type="SAM" id="MobiDB-lite"/>
    </source>
</evidence>
<gene>
    <name evidence="3" type="ORF">PCOR1329_LOCUS32924</name>
</gene>
<comment type="caution">
    <text evidence="3">The sequence shown here is derived from an EMBL/GenBank/DDBJ whole genome shotgun (WGS) entry which is preliminary data.</text>
</comment>
<sequence>MAFWGTAVKPGTWTQGKAPEGEILHVSQACLHDPKPGKTYLQIQVSGTTYTVACLEKDKREHDALDGDLMFAPEDAPKFCAKGSSEIHLVGYVEPEQASDEEAAEAAVAPKAAAPKASASPKMLAAAAAKASPKAAPAPSPKAAPAASPKAAAKASPKLAAKKAEAPAEEDDSAESIILEGEEGEEEEPRVKDPVVDADEGPKKGKAAKADAKEAGKRKAPAEAAGGPAAKKAKDDTEPLKPDESEYVQKLVAYLKTNGKTNVSLLGSKVQRPKSLPKLKDILNKHTAKFKAAGSGHGGLGGGPAARGAPCGSPGAVGDVSTGLAQAKYPHTLTVGQFLTILPAPSPHTLCQCCAMAGMDIEAEGSSVTQGMFDLNMAAAPGTQVAAAPAPTAVVETPSAFAALIEHEMLAHFELIQAAQSINGRTVVPRSLDTKMEFDHVLQALACAADAAEPWSVLGLAPSEGPDISLNAIGTRLRFVKLLASVINGASWPEQYKSDALTSVQKISNAAEACFDSFDAWVRERKRARPSKLPLWRELGSRALKVVLDTAPLGTELVGTQWSNLQGAAGESADPRYSSREPTVAVARLLADLAEKGGPAFWDAVKVPRDCIRFFVPLDLHPGCAGVESICDLWWRDLSGDKWPGMALNVDIHPRPFEFISPGPAGPRRELRGLAIFAVSSSLLCRAPRVRDLGAPILAVAALPTCIMVFPSAVGPQETPSGRVEMRFATRAPLVVEVGHAGAIGAFCNVCSGALFFAKSAVLLAAEAAPETWQAAVDAMLQNGPDSAEFKLKRRPSRHGGWQFAAPSALQARLAAARHARQTRGGAASLQAVADVEIKGRLHAGEHALVQPLMQHRALQAGLHLAEQSTTGGPKTSSWKWLSASDPSAPPGRARLFLRDLSEVRAVRDELHDGGARVGMGTFRAFVHNDLRDQVGGADAAS</sequence>
<dbReference type="InterPro" id="IPR041232">
    <property type="entry name" value="NPL"/>
</dbReference>
<organism evidence="3 4">
    <name type="scientific">Prorocentrum cordatum</name>
    <dbReference type="NCBI Taxonomy" id="2364126"/>
    <lineage>
        <taxon>Eukaryota</taxon>
        <taxon>Sar</taxon>
        <taxon>Alveolata</taxon>
        <taxon>Dinophyceae</taxon>
        <taxon>Prorocentrales</taxon>
        <taxon>Prorocentraceae</taxon>
        <taxon>Prorocentrum</taxon>
    </lineage>
</organism>
<dbReference type="Pfam" id="PF17800">
    <property type="entry name" value="NPL"/>
    <property type="match status" value="1"/>
</dbReference>
<dbReference type="Proteomes" id="UP001189429">
    <property type="component" value="Unassembled WGS sequence"/>
</dbReference>
<evidence type="ECO:0000313" key="3">
    <source>
        <dbReference type="EMBL" id="CAK0836447.1"/>
    </source>
</evidence>
<feature type="compositionally biased region" description="Basic and acidic residues" evidence="1">
    <location>
        <begin position="232"/>
        <end position="243"/>
    </location>
</feature>
<feature type="compositionally biased region" description="Low complexity" evidence="1">
    <location>
        <begin position="143"/>
        <end position="159"/>
    </location>
</feature>
<name>A0ABN9SVH2_9DINO</name>
<feature type="region of interest" description="Disordered" evidence="1">
    <location>
        <begin position="866"/>
        <end position="889"/>
    </location>
</feature>
<feature type="region of interest" description="Disordered" evidence="1">
    <location>
        <begin position="134"/>
        <end position="243"/>
    </location>
</feature>
<evidence type="ECO:0000313" key="4">
    <source>
        <dbReference type="Proteomes" id="UP001189429"/>
    </source>
</evidence>
<feature type="compositionally biased region" description="Polar residues" evidence="1">
    <location>
        <begin position="867"/>
        <end position="880"/>
    </location>
</feature>
<proteinExistence type="predicted"/>
<feature type="compositionally biased region" description="Basic and acidic residues" evidence="1">
    <location>
        <begin position="189"/>
        <end position="221"/>
    </location>
</feature>
<keyword evidence="4" id="KW-1185">Reference proteome</keyword>
<feature type="domain" description="Nucleoplasmin-like" evidence="2">
    <location>
        <begin position="3"/>
        <end position="93"/>
    </location>
</feature>
<feature type="compositionally biased region" description="Acidic residues" evidence="1">
    <location>
        <begin position="167"/>
        <end position="188"/>
    </location>
</feature>
<reference evidence="3" key="1">
    <citation type="submission" date="2023-10" db="EMBL/GenBank/DDBJ databases">
        <authorList>
            <person name="Chen Y."/>
            <person name="Shah S."/>
            <person name="Dougan E. K."/>
            <person name="Thang M."/>
            <person name="Chan C."/>
        </authorList>
    </citation>
    <scope>NUCLEOTIDE SEQUENCE [LARGE SCALE GENOMIC DNA]</scope>
</reference>
<evidence type="ECO:0000259" key="2">
    <source>
        <dbReference type="Pfam" id="PF17800"/>
    </source>
</evidence>
<dbReference type="Gene3D" id="2.60.120.340">
    <property type="entry name" value="Nucleoplasmin core domain"/>
    <property type="match status" value="1"/>
</dbReference>
<protein>
    <recommendedName>
        <fullName evidence="2">Nucleoplasmin-like domain-containing protein</fullName>
    </recommendedName>
</protein>
<dbReference type="EMBL" id="CAUYUJ010013570">
    <property type="protein sequence ID" value="CAK0836447.1"/>
    <property type="molecule type" value="Genomic_DNA"/>
</dbReference>